<keyword evidence="2" id="KW-0175">Coiled coil</keyword>
<reference evidence="5" key="1">
    <citation type="journal article" date="2019" name="Int. J. Syst. Evol. Microbiol.">
        <title>The Global Catalogue of Microorganisms (GCM) 10K type strain sequencing project: providing services to taxonomists for standard genome sequencing and annotation.</title>
        <authorList>
            <consortium name="The Broad Institute Genomics Platform"/>
            <consortium name="The Broad Institute Genome Sequencing Center for Infectious Disease"/>
            <person name="Wu L."/>
            <person name="Ma J."/>
        </authorList>
    </citation>
    <scope>NUCLEOTIDE SEQUENCE [LARGE SCALE GENOMIC DNA]</scope>
    <source>
        <strain evidence="5">KCTC 52473</strain>
    </source>
</reference>
<dbReference type="Gene3D" id="1.10.287.470">
    <property type="entry name" value="Helix hairpin bin"/>
    <property type="match status" value="1"/>
</dbReference>
<evidence type="ECO:0000256" key="2">
    <source>
        <dbReference type="SAM" id="Coils"/>
    </source>
</evidence>
<dbReference type="Gene3D" id="2.40.420.20">
    <property type="match status" value="1"/>
</dbReference>
<comment type="caution">
    <text evidence="4">The sequence shown here is derived from an EMBL/GenBank/DDBJ whole genome shotgun (WGS) entry which is preliminary data.</text>
</comment>
<dbReference type="PANTHER" id="PTHR30469:SF11">
    <property type="entry name" value="BLL4320 PROTEIN"/>
    <property type="match status" value="1"/>
</dbReference>
<dbReference type="EMBL" id="JBHRSW010000043">
    <property type="protein sequence ID" value="MFC3122983.1"/>
    <property type="molecule type" value="Genomic_DNA"/>
</dbReference>
<dbReference type="RefSeq" id="WP_376921109.1">
    <property type="nucleotide sequence ID" value="NZ_JBHRSW010000043.1"/>
</dbReference>
<evidence type="ECO:0000259" key="3">
    <source>
        <dbReference type="Pfam" id="PF25973"/>
    </source>
</evidence>
<dbReference type="Gene3D" id="2.40.50.100">
    <property type="match status" value="1"/>
</dbReference>
<feature type="domain" description="CzcB-like barrel-sandwich hybrid" evidence="3">
    <location>
        <begin position="81"/>
        <end position="212"/>
    </location>
</feature>
<organism evidence="4 5">
    <name type="scientific">Agaribacter flavus</name>
    <dbReference type="NCBI Taxonomy" id="1902781"/>
    <lineage>
        <taxon>Bacteria</taxon>
        <taxon>Pseudomonadati</taxon>
        <taxon>Pseudomonadota</taxon>
        <taxon>Gammaproteobacteria</taxon>
        <taxon>Alteromonadales</taxon>
        <taxon>Alteromonadaceae</taxon>
        <taxon>Agaribacter</taxon>
    </lineage>
</organism>
<dbReference type="InterPro" id="IPR006143">
    <property type="entry name" value="RND_pump_MFP"/>
</dbReference>
<dbReference type="Pfam" id="PF25973">
    <property type="entry name" value="BSH_CzcB"/>
    <property type="match status" value="1"/>
</dbReference>
<evidence type="ECO:0000313" key="5">
    <source>
        <dbReference type="Proteomes" id="UP001595478"/>
    </source>
</evidence>
<evidence type="ECO:0000313" key="4">
    <source>
        <dbReference type="EMBL" id="MFC3122983.1"/>
    </source>
</evidence>
<name>A0ABV7FTH3_9ALTE</name>
<dbReference type="Gene3D" id="2.40.30.170">
    <property type="match status" value="1"/>
</dbReference>
<accession>A0ABV7FTH3</accession>
<dbReference type="SUPFAM" id="SSF111369">
    <property type="entry name" value="HlyD-like secretion proteins"/>
    <property type="match status" value="1"/>
</dbReference>
<dbReference type="Proteomes" id="UP001595478">
    <property type="component" value="Unassembled WGS sequence"/>
</dbReference>
<dbReference type="InterPro" id="IPR058647">
    <property type="entry name" value="BSH_CzcB-like"/>
</dbReference>
<protein>
    <submittedName>
        <fullName evidence="4">Efflux RND transporter periplasmic adaptor subunit</fullName>
    </submittedName>
</protein>
<dbReference type="PANTHER" id="PTHR30469">
    <property type="entry name" value="MULTIDRUG RESISTANCE PROTEIN MDTA"/>
    <property type="match status" value="1"/>
</dbReference>
<sequence length="392" mass="43341">MIDNKRKFFVIALVCFSMLTALMVFSGERDQLRIEGQDLKAIAHAKTHVSRIRIQDSYQQKQIIRGMVLPAQRTNIGFDQGGVLAAILVEDGEKVTKGDVLARLDTERLRAKKQELQAELNVAQANARIAELSLQRIDRLLQDNLESAQAYDEQRARYDAAKAQVEAVEAKLNSLQIEIKKSALVAPFTGQVVQQYQDLGAVVGSGQAIFEIINHEQLEARVGLPQNLAFTLRVGEVMPLEINQQARLAKLKFVESSRHPKSRTVDGIFVLLPSDSHSLDDTGLNILSGDLVSLSVSTTIENRGAWLPLSSLSSGVRGLWTIYVVDESTSTLRSKLVSVEYLEESRAYVSGAIRNTDLLVVSGTHRLTPNQQVKNITIVDSEVLNKKTSNAQ</sequence>
<evidence type="ECO:0000256" key="1">
    <source>
        <dbReference type="ARBA" id="ARBA00009477"/>
    </source>
</evidence>
<dbReference type="NCBIfam" id="TIGR01730">
    <property type="entry name" value="RND_mfp"/>
    <property type="match status" value="1"/>
</dbReference>
<feature type="coiled-coil region" evidence="2">
    <location>
        <begin position="106"/>
        <end position="178"/>
    </location>
</feature>
<proteinExistence type="inferred from homology"/>
<comment type="similarity">
    <text evidence="1">Belongs to the membrane fusion protein (MFP) (TC 8.A.1) family.</text>
</comment>
<keyword evidence="5" id="KW-1185">Reference proteome</keyword>
<gene>
    <name evidence="4" type="ORF">ACFOHL_15265</name>
</gene>